<proteinExistence type="predicted"/>
<keyword evidence="2" id="KW-1185">Reference proteome</keyword>
<name>A0AAN9LNG2_CANGL</name>
<evidence type="ECO:0000313" key="1">
    <source>
        <dbReference type="EMBL" id="KAK7339237.1"/>
    </source>
</evidence>
<organism evidence="1 2">
    <name type="scientific">Canavalia gladiata</name>
    <name type="common">Sword bean</name>
    <name type="synonym">Dolichos gladiatus</name>
    <dbReference type="NCBI Taxonomy" id="3824"/>
    <lineage>
        <taxon>Eukaryota</taxon>
        <taxon>Viridiplantae</taxon>
        <taxon>Streptophyta</taxon>
        <taxon>Embryophyta</taxon>
        <taxon>Tracheophyta</taxon>
        <taxon>Spermatophyta</taxon>
        <taxon>Magnoliopsida</taxon>
        <taxon>eudicotyledons</taxon>
        <taxon>Gunneridae</taxon>
        <taxon>Pentapetalae</taxon>
        <taxon>rosids</taxon>
        <taxon>fabids</taxon>
        <taxon>Fabales</taxon>
        <taxon>Fabaceae</taxon>
        <taxon>Papilionoideae</taxon>
        <taxon>50 kb inversion clade</taxon>
        <taxon>NPAAA clade</taxon>
        <taxon>indigoferoid/millettioid clade</taxon>
        <taxon>Phaseoleae</taxon>
        <taxon>Canavalia</taxon>
    </lineage>
</organism>
<evidence type="ECO:0000313" key="2">
    <source>
        <dbReference type="Proteomes" id="UP001367508"/>
    </source>
</evidence>
<comment type="caution">
    <text evidence="1">The sequence shown here is derived from an EMBL/GenBank/DDBJ whole genome shotgun (WGS) entry which is preliminary data.</text>
</comment>
<accession>A0AAN9LNG2</accession>
<dbReference type="EMBL" id="JAYMYQ010000004">
    <property type="protein sequence ID" value="KAK7339237.1"/>
    <property type="molecule type" value="Genomic_DNA"/>
</dbReference>
<protein>
    <submittedName>
        <fullName evidence="1">Uncharacterized protein</fullName>
    </submittedName>
</protein>
<reference evidence="1 2" key="1">
    <citation type="submission" date="2024-01" db="EMBL/GenBank/DDBJ databases">
        <title>The genomes of 5 underutilized Papilionoideae crops provide insights into root nodulation and disease resistanc.</title>
        <authorList>
            <person name="Jiang F."/>
        </authorList>
    </citation>
    <scope>NUCLEOTIDE SEQUENCE [LARGE SCALE GENOMIC DNA]</scope>
    <source>
        <strain evidence="1">LVBAO_FW01</strain>
        <tissue evidence="1">Leaves</tissue>
    </source>
</reference>
<sequence length="159" mass="18218">MEQSRWRHNVPIAMSSAYQCKMAYAEEYVLRRAQRRSCTLFFLYQNLSSFLDRTSADSVTGTRVGLLEACLMRRCDQACLSIAQILEINPVTCPSLKLIEETTLESGDCAGNQESLRKEKRIINVLCNCCSWEQRRSGSVDSINVVVSKSHWNSQRRDR</sequence>
<dbReference type="AlphaFoldDB" id="A0AAN9LNG2"/>
<dbReference type="Proteomes" id="UP001367508">
    <property type="component" value="Unassembled WGS sequence"/>
</dbReference>
<gene>
    <name evidence="1" type="ORF">VNO77_19893</name>
</gene>